<dbReference type="PRINTS" id="PR00700">
    <property type="entry name" value="PRTYPHPHTASE"/>
</dbReference>
<keyword evidence="5 15" id="KW-0732">Signal</keyword>
<dbReference type="InterPro" id="IPR003961">
    <property type="entry name" value="FN3_dom"/>
</dbReference>
<dbReference type="InterPro" id="IPR007110">
    <property type="entry name" value="Ig-like_dom"/>
</dbReference>
<evidence type="ECO:0000256" key="5">
    <source>
        <dbReference type="ARBA" id="ARBA00022729"/>
    </source>
</evidence>
<dbReference type="CDD" id="cd00063">
    <property type="entry name" value="FN3"/>
    <property type="match status" value="4"/>
</dbReference>
<dbReference type="CDD" id="cd00096">
    <property type="entry name" value="Ig"/>
    <property type="match status" value="1"/>
</dbReference>
<dbReference type="EC" id="3.1.3.48" evidence="3"/>
<dbReference type="InterPro" id="IPR013783">
    <property type="entry name" value="Ig-like_fold"/>
</dbReference>
<evidence type="ECO:0000256" key="7">
    <source>
        <dbReference type="ARBA" id="ARBA00022801"/>
    </source>
</evidence>
<dbReference type="PROSITE" id="PS50056">
    <property type="entry name" value="TYR_PHOSPHATASE_2"/>
    <property type="match status" value="2"/>
</dbReference>
<dbReference type="InterPro" id="IPR050713">
    <property type="entry name" value="RTP_Phos/Ushers"/>
</dbReference>
<evidence type="ECO:0000256" key="12">
    <source>
        <dbReference type="ARBA" id="ARBA00023180"/>
    </source>
</evidence>
<dbReference type="SMART" id="SM00404">
    <property type="entry name" value="PTPc_motif"/>
    <property type="match status" value="2"/>
</dbReference>
<feature type="chain" id="PRO_5046847322" description="protein-tyrosine-phosphatase" evidence="15">
    <location>
        <begin position="27"/>
        <end position="1604"/>
    </location>
</feature>
<evidence type="ECO:0000256" key="10">
    <source>
        <dbReference type="ARBA" id="ARBA00023136"/>
    </source>
</evidence>
<dbReference type="PROSITE" id="PS50835">
    <property type="entry name" value="IG_LIKE"/>
    <property type="match status" value="4"/>
</dbReference>
<gene>
    <name evidence="20" type="ORF">PLOB_00030856</name>
</gene>
<comment type="caution">
    <text evidence="20">The sequence shown here is derived from an EMBL/GenBank/DDBJ whole genome shotgun (WGS) entry which is preliminary data.</text>
</comment>
<evidence type="ECO:0000259" key="18">
    <source>
        <dbReference type="PROSITE" id="PS50835"/>
    </source>
</evidence>
<feature type="domain" description="Fibronectin type-III" evidence="19">
    <location>
        <begin position="828"/>
        <end position="927"/>
    </location>
</feature>
<keyword evidence="12" id="KW-0325">Glycoprotein</keyword>
<dbReference type="SMART" id="SM00409">
    <property type="entry name" value="IG"/>
    <property type="match status" value="5"/>
</dbReference>
<evidence type="ECO:0000313" key="21">
    <source>
        <dbReference type="Proteomes" id="UP001159405"/>
    </source>
</evidence>
<protein>
    <recommendedName>
        <fullName evidence="3">protein-tyrosine-phosphatase</fullName>
        <ecNumber evidence="3">3.1.3.48</ecNumber>
    </recommendedName>
</protein>
<keyword evidence="10 14" id="KW-0472">Membrane</keyword>
<keyword evidence="21" id="KW-1185">Reference proteome</keyword>
<evidence type="ECO:0000256" key="6">
    <source>
        <dbReference type="ARBA" id="ARBA00022737"/>
    </source>
</evidence>
<dbReference type="EMBL" id="CALNXK010000004">
    <property type="protein sequence ID" value="CAH3036236.1"/>
    <property type="molecule type" value="Genomic_DNA"/>
</dbReference>
<dbReference type="Pfam" id="PF13927">
    <property type="entry name" value="Ig_3"/>
    <property type="match status" value="2"/>
</dbReference>
<keyword evidence="6" id="KW-0677">Repeat</keyword>
<feature type="domain" description="Fibronectin type-III" evidence="19">
    <location>
        <begin position="599"/>
        <end position="697"/>
    </location>
</feature>
<dbReference type="InterPro" id="IPR000242">
    <property type="entry name" value="PTP_cat"/>
</dbReference>
<sequence>MMKCLQPDLMLQRLVFLLVTVRAAEGVAVSAFRLTKSKDVVKVNVRQNASLQWTYEVDAGESYSIVWGTSQDGVNVQHKLYTRIKGQTAQRSAQMPTKFVDRVKIIKQATLFIQRVDLSDEGYYMCQISGEFLTNREPIRLEVIDPPRILPLLPQTEEWTEGEKRELACHTAGRPKPKVTWKKGDQILKQERKVAVTKLDFPSVTWRDAGSYVCLAENAGGRSQKQVEITVLYAPKDTSIKTDAPQDTVSDGSYITITCKAHGNPPPQYKFYIEGQSINDRGAQRSGELRLTTVGFSQSGIYSCEPENDMGTGPRKDITVYVRHSPQIVLRPENQKVDENGQVSARCEAEGFPPPIIKWVKLLGNKLVRNGTSSLFIQNVQRSDHGWYRCIATNGFGDNAIAEFEINVYYAPRINRTASSQNVPAWSGSTANLSCVADGNPAPRYTWTNSSGTVATSEVSGLLRVTPQGADGFGPYTCTVENDKGTDSLAISLVKVDRPVVELKFQGSSDDSISLTWSLLSDEKSNVFLQHYILQYRTTHSNSWIKTVPRIPPQTTSYHLKGLKPYTEYEVRLYARNQHFTSDPSTVVAKTTEATPSPPQNVQVYPINGTAIHVKWDPPQYPNGPLELYNVLYSESDSYLGDDLMMMIVTVMPNVTEAFIGGLTPFTNYTIKVKVKNTVAFGSSKPLYILTETAAPSKPLDNEANSTGPHSVRLKWKKPKDLNGVVVLFKIRMLWRFKNVKGEYKRTELTVPAKVTRRARKRRSANGRPDYTVLQLEPEREIELRNIQPFAIISIRVAEGTRDAQNNVLWGPFSNNQTVETEEGAPSAPRNVAVTDKKPTSVKVTWLPPEFPNGIITKYRFLYSNNTGKNYTVEVAKGLKNASLFYVITGLKKDTDYLIYVQAFTSNYPGKVSSPVSRIETTKTPADVAGRSSVDNSSLYGGVFAGIIVLAFVIIIVVLVIRKHRRRHDSTELDGKRYAVANSNDSGIGDKESLDRVPGVKYLQGVRRGSEDVVGPGKFVTSKPIPTEKLREYCEINHADNNKSFKEEFVSIRVPGHFTWENSQKPENKPKNRYKNIIPYDHTRVTLAELDGCPGSDYINANFIDGYNHHCKFIATQGPVENTFGDFWRTVWDQGVCVVVMVTNIVEGGRIKCLKYWPSSSPEMYGPVLVSPGGVEELADYVVRKFSVQMTSDTAEYRAREVTQYHFTAWPDQGVPTHATSLLAFLRKVRSSIPEDSGPILIHCSAGVGRTGTFIVLDAMMDQIDAEGVVDIYGFVAHIRQQRSAMVQTEAQYIFIHDALMEFVTCGNTEFAVRELPEKLRVLNTVDPDSGDSLLVTEFKNLCLGDSDYDSFISASQPENKSKNRYAILPFDRSRVTLWPYTGLVGSDYINASFVDSFQQREAFIATQAPLDNTVVDFWRMIWEYEAYSVVMLCTMNEIEQGQCAYYLPHKEEFIVFGLLMIEVESVDQRNGFCRRNLKITNTKSGEIRSIYHFHFTDWAERSVPLNGVGLLDMMKCITRVQQQTGNGPIVVHCSDGSGRTGTFCAVNIALERVKLDGTIDMFQNVRRLRTQRPLMVQTAVQYKFCYEITRLFVDSYSDYANFR</sequence>
<dbReference type="Proteomes" id="UP001159405">
    <property type="component" value="Unassembled WGS sequence"/>
</dbReference>
<keyword evidence="7" id="KW-0378">Hydrolase</keyword>
<dbReference type="InterPro" id="IPR013098">
    <property type="entry name" value="Ig_I-set"/>
</dbReference>
<organism evidence="20 21">
    <name type="scientific">Porites lobata</name>
    <dbReference type="NCBI Taxonomy" id="104759"/>
    <lineage>
        <taxon>Eukaryota</taxon>
        <taxon>Metazoa</taxon>
        <taxon>Cnidaria</taxon>
        <taxon>Anthozoa</taxon>
        <taxon>Hexacorallia</taxon>
        <taxon>Scleractinia</taxon>
        <taxon>Fungiina</taxon>
        <taxon>Poritidae</taxon>
        <taxon>Porites</taxon>
    </lineage>
</organism>
<evidence type="ECO:0000256" key="14">
    <source>
        <dbReference type="SAM" id="Phobius"/>
    </source>
</evidence>
<evidence type="ECO:0000256" key="1">
    <source>
        <dbReference type="ARBA" id="ARBA00004479"/>
    </source>
</evidence>
<dbReference type="SMART" id="SM00194">
    <property type="entry name" value="PTPc"/>
    <property type="match status" value="2"/>
</dbReference>
<dbReference type="Pfam" id="PF07679">
    <property type="entry name" value="I-set"/>
    <property type="match status" value="1"/>
</dbReference>
<evidence type="ECO:0000256" key="13">
    <source>
        <dbReference type="ARBA" id="ARBA00051722"/>
    </source>
</evidence>
<dbReference type="SUPFAM" id="SSF49265">
    <property type="entry name" value="Fibronectin type III"/>
    <property type="match status" value="2"/>
</dbReference>
<dbReference type="PROSITE" id="PS00383">
    <property type="entry name" value="TYR_PHOSPHATASE_1"/>
    <property type="match status" value="2"/>
</dbReference>
<dbReference type="Gene3D" id="3.90.190.10">
    <property type="entry name" value="Protein tyrosine phosphatase superfamily"/>
    <property type="match status" value="2"/>
</dbReference>
<dbReference type="Pfam" id="PF00041">
    <property type="entry name" value="fn3"/>
    <property type="match status" value="3"/>
</dbReference>
<feature type="domain" description="Fibronectin type-III" evidence="19">
    <location>
        <begin position="499"/>
        <end position="598"/>
    </location>
</feature>
<feature type="domain" description="Tyrosine-protein phosphatase" evidence="16">
    <location>
        <begin position="1045"/>
        <end position="1303"/>
    </location>
</feature>
<evidence type="ECO:0000313" key="20">
    <source>
        <dbReference type="EMBL" id="CAH3036236.1"/>
    </source>
</evidence>
<name>A0ABN8MYY2_9CNID</name>
<dbReference type="InterPro" id="IPR016130">
    <property type="entry name" value="Tyr_Pase_AS"/>
</dbReference>
<keyword evidence="4 14" id="KW-0812">Transmembrane</keyword>
<comment type="catalytic activity">
    <reaction evidence="13">
        <text>O-phospho-L-tyrosyl-[protein] + H2O = L-tyrosyl-[protein] + phosphate</text>
        <dbReference type="Rhea" id="RHEA:10684"/>
        <dbReference type="Rhea" id="RHEA-COMP:10136"/>
        <dbReference type="Rhea" id="RHEA-COMP:20101"/>
        <dbReference type="ChEBI" id="CHEBI:15377"/>
        <dbReference type="ChEBI" id="CHEBI:43474"/>
        <dbReference type="ChEBI" id="CHEBI:46858"/>
        <dbReference type="ChEBI" id="CHEBI:61978"/>
        <dbReference type="EC" id="3.1.3.48"/>
    </reaction>
</comment>
<evidence type="ECO:0000259" key="19">
    <source>
        <dbReference type="PROSITE" id="PS50853"/>
    </source>
</evidence>
<evidence type="ECO:0000259" key="17">
    <source>
        <dbReference type="PROSITE" id="PS50056"/>
    </source>
</evidence>
<comment type="similarity">
    <text evidence="2">Belongs to the protein-tyrosine phosphatase family. Receptor class 2A subfamily.</text>
</comment>
<dbReference type="CDD" id="cd00047">
    <property type="entry name" value="PTPc"/>
    <property type="match status" value="1"/>
</dbReference>
<proteinExistence type="inferred from homology"/>
<keyword evidence="9 14" id="KW-1133">Transmembrane helix</keyword>
<evidence type="ECO:0000256" key="15">
    <source>
        <dbReference type="SAM" id="SignalP"/>
    </source>
</evidence>
<keyword evidence="8" id="KW-0904">Protein phosphatase</keyword>
<feature type="domain" description="Ig-like" evidence="18">
    <location>
        <begin position="235"/>
        <end position="319"/>
    </location>
</feature>
<dbReference type="InterPro" id="IPR036179">
    <property type="entry name" value="Ig-like_dom_sf"/>
</dbReference>
<feature type="domain" description="Tyrosine specific protein phosphatases" evidence="17">
    <location>
        <begin position="1220"/>
        <end position="1294"/>
    </location>
</feature>
<evidence type="ECO:0000259" key="16">
    <source>
        <dbReference type="PROSITE" id="PS50055"/>
    </source>
</evidence>
<dbReference type="SMART" id="SM00060">
    <property type="entry name" value="FN3"/>
    <property type="match status" value="4"/>
</dbReference>
<feature type="domain" description="Tyrosine specific protein phosphatases" evidence="17">
    <location>
        <begin position="1509"/>
        <end position="1584"/>
    </location>
</feature>
<evidence type="ECO:0000256" key="8">
    <source>
        <dbReference type="ARBA" id="ARBA00022912"/>
    </source>
</evidence>
<feature type="domain" description="Ig-like" evidence="18">
    <location>
        <begin position="326"/>
        <end position="407"/>
    </location>
</feature>
<dbReference type="Pfam" id="PF13895">
    <property type="entry name" value="Ig_2"/>
    <property type="match status" value="1"/>
</dbReference>
<evidence type="ECO:0000256" key="3">
    <source>
        <dbReference type="ARBA" id="ARBA00013064"/>
    </source>
</evidence>
<evidence type="ECO:0000256" key="2">
    <source>
        <dbReference type="ARBA" id="ARBA00010504"/>
    </source>
</evidence>
<dbReference type="Gene3D" id="2.60.40.10">
    <property type="entry name" value="Immunoglobulins"/>
    <property type="match status" value="9"/>
</dbReference>
<feature type="signal peptide" evidence="15">
    <location>
        <begin position="1"/>
        <end position="26"/>
    </location>
</feature>
<dbReference type="InterPro" id="IPR029021">
    <property type="entry name" value="Prot-tyrosine_phosphatase-like"/>
</dbReference>
<dbReference type="InterPro" id="IPR003595">
    <property type="entry name" value="Tyr_Pase_cat"/>
</dbReference>
<keyword evidence="11" id="KW-0675">Receptor</keyword>
<feature type="domain" description="Tyrosine-protein phosphatase" evidence="16">
    <location>
        <begin position="1335"/>
        <end position="1593"/>
    </location>
</feature>
<feature type="transmembrane region" description="Helical" evidence="14">
    <location>
        <begin position="939"/>
        <end position="961"/>
    </location>
</feature>
<dbReference type="SMART" id="SM00408">
    <property type="entry name" value="IGc2"/>
    <property type="match status" value="5"/>
</dbReference>
<dbReference type="SUPFAM" id="SSF52799">
    <property type="entry name" value="(Phosphotyrosine protein) phosphatases II"/>
    <property type="match status" value="2"/>
</dbReference>
<dbReference type="InterPro" id="IPR003599">
    <property type="entry name" value="Ig_sub"/>
</dbReference>
<evidence type="ECO:0000256" key="9">
    <source>
        <dbReference type="ARBA" id="ARBA00022989"/>
    </source>
</evidence>
<dbReference type="PROSITE" id="PS50853">
    <property type="entry name" value="FN3"/>
    <property type="match status" value="3"/>
</dbReference>
<dbReference type="PANTHER" id="PTHR46957:SF6">
    <property type="entry name" value="PROTEIN-TYROSINE-PHOSPHATASE"/>
    <property type="match status" value="1"/>
</dbReference>
<dbReference type="PROSITE" id="PS50055">
    <property type="entry name" value="TYR_PHOSPHATASE_PTP"/>
    <property type="match status" value="2"/>
</dbReference>
<reference evidence="20 21" key="1">
    <citation type="submission" date="2022-05" db="EMBL/GenBank/DDBJ databases">
        <authorList>
            <consortium name="Genoscope - CEA"/>
            <person name="William W."/>
        </authorList>
    </citation>
    <scope>NUCLEOTIDE SEQUENCE [LARGE SCALE GENOMIC DNA]</scope>
</reference>
<dbReference type="PANTHER" id="PTHR46957">
    <property type="entry name" value="CYTOKINE RECEPTOR"/>
    <property type="match status" value="1"/>
</dbReference>
<dbReference type="Pfam" id="PF00102">
    <property type="entry name" value="Y_phosphatase"/>
    <property type="match status" value="2"/>
</dbReference>
<feature type="domain" description="Ig-like" evidence="18">
    <location>
        <begin position="412"/>
        <end position="492"/>
    </location>
</feature>
<dbReference type="InterPro" id="IPR003598">
    <property type="entry name" value="Ig_sub2"/>
</dbReference>
<dbReference type="SUPFAM" id="SSF48726">
    <property type="entry name" value="Immunoglobulin"/>
    <property type="match status" value="5"/>
</dbReference>
<comment type="subcellular location">
    <subcellularLocation>
        <location evidence="1">Membrane</location>
        <topology evidence="1">Single-pass type I membrane protein</topology>
    </subcellularLocation>
</comment>
<evidence type="ECO:0000256" key="4">
    <source>
        <dbReference type="ARBA" id="ARBA00022692"/>
    </source>
</evidence>
<feature type="domain" description="Ig-like" evidence="18">
    <location>
        <begin position="147"/>
        <end position="230"/>
    </location>
</feature>
<evidence type="ECO:0000256" key="11">
    <source>
        <dbReference type="ARBA" id="ARBA00023170"/>
    </source>
</evidence>
<dbReference type="InterPro" id="IPR036116">
    <property type="entry name" value="FN3_sf"/>
</dbReference>
<dbReference type="InterPro" id="IPR000387">
    <property type="entry name" value="Tyr_Pase_dom"/>
</dbReference>
<accession>A0ABN8MYY2</accession>